<organism evidence="2 3">
    <name type="scientific">Colletotrichum salicis</name>
    <dbReference type="NCBI Taxonomy" id="1209931"/>
    <lineage>
        <taxon>Eukaryota</taxon>
        <taxon>Fungi</taxon>
        <taxon>Dikarya</taxon>
        <taxon>Ascomycota</taxon>
        <taxon>Pezizomycotina</taxon>
        <taxon>Sordariomycetes</taxon>
        <taxon>Hypocreomycetidae</taxon>
        <taxon>Glomerellales</taxon>
        <taxon>Glomerellaceae</taxon>
        <taxon>Colletotrichum</taxon>
        <taxon>Colletotrichum acutatum species complex</taxon>
    </lineage>
</organism>
<comment type="caution">
    <text evidence="2">The sequence shown here is derived from an EMBL/GenBank/DDBJ whole genome shotgun (WGS) entry which is preliminary data.</text>
</comment>
<evidence type="ECO:0000256" key="1">
    <source>
        <dbReference type="SAM" id="MobiDB-lite"/>
    </source>
</evidence>
<dbReference type="EMBL" id="JFFI01001821">
    <property type="protein sequence ID" value="KXH53816.1"/>
    <property type="molecule type" value="Genomic_DNA"/>
</dbReference>
<dbReference type="OrthoDB" id="194358at2759"/>
<dbReference type="AlphaFoldDB" id="A0A135U071"/>
<gene>
    <name evidence="2" type="ORF">CSAL01_01168</name>
</gene>
<proteinExistence type="predicted"/>
<feature type="region of interest" description="Disordered" evidence="1">
    <location>
        <begin position="126"/>
        <end position="149"/>
    </location>
</feature>
<keyword evidence="3" id="KW-1185">Reference proteome</keyword>
<protein>
    <submittedName>
        <fullName evidence="2">Uncharacterized protein</fullName>
    </submittedName>
</protein>
<evidence type="ECO:0000313" key="2">
    <source>
        <dbReference type="EMBL" id="KXH53816.1"/>
    </source>
</evidence>
<sequence>MNLLFRNSEQNDYTWSLAVQGGELIHFRLNRREGKWNAPADELEVALSMWLFSFDELEKNEEINLQDIIGDEKDDEWLRVEGSPARPGLRVLGPYTESLHRDLSWWMPIESTRIMRYSTLTTSPNDGISNDELSKENHRVVGPGGSDIDRRQYGVEELPEFTIEKIRTTDHENGKDDKSIHDFLAAEFHGPLKSLYAQDIFSSFFRTAAMTLEKPLEGPVETRPKCEAAADTSWKSFTLRNDQISKLVRNIESTGLDVNVSEITLRSSFVPTSSMGRQNLNQCSQPF</sequence>
<name>A0A135U071_9PEZI</name>
<dbReference type="STRING" id="1209931.A0A135U071"/>
<accession>A0A135U071</accession>
<evidence type="ECO:0000313" key="3">
    <source>
        <dbReference type="Proteomes" id="UP000070121"/>
    </source>
</evidence>
<dbReference type="Proteomes" id="UP000070121">
    <property type="component" value="Unassembled WGS sequence"/>
</dbReference>
<reference evidence="2 3" key="1">
    <citation type="submission" date="2014-02" db="EMBL/GenBank/DDBJ databases">
        <title>The genome sequence of Colletotrichum salicis CBS 607.94.</title>
        <authorList>
            <person name="Baroncelli R."/>
            <person name="Thon M.R."/>
        </authorList>
    </citation>
    <scope>NUCLEOTIDE SEQUENCE [LARGE SCALE GENOMIC DNA]</scope>
    <source>
        <strain evidence="2 3">CBS 607.94</strain>
    </source>
</reference>